<dbReference type="PROSITE" id="PS51375">
    <property type="entry name" value="PPR"/>
    <property type="match status" value="2"/>
</dbReference>
<organism evidence="3 4">
    <name type="scientific">Heracleum sosnowskyi</name>
    <dbReference type="NCBI Taxonomy" id="360622"/>
    <lineage>
        <taxon>Eukaryota</taxon>
        <taxon>Viridiplantae</taxon>
        <taxon>Streptophyta</taxon>
        <taxon>Embryophyta</taxon>
        <taxon>Tracheophyta</taxon>
        <taxon>Spermatophyta</taxon>
        <taxon>Magnoliopsida</taxon>
        <taxon>eudicotyledons</taxon>
        <taxon>Gunneridae</taxon>
        <taxon>Pentapetalae</taxon>
        <taxon>asterids</taxon>
        <taxon>campanulids</taxon>
        <taxon>Apiales</taxon>
        <taxon>Apiaceae</taxon>
        <taxon>Apioideae</taxon>
        <taxon>apioid superclade</taxon>
        <taxon>Tordylieae</taxon>
        <taxon>Tordyliinae</taxon>
        <taxon>Heracleum</taxon>
    </lineage>
</organism>
<dbReference type="EMBL" id="JAUIZM010000010">
    <property type="protein sequence ID" value="KAK1358595.1"/>
    <property type="molecule type" value="Genomic_DNA"/>
</dbReference>
<dbReference type="PANTHER" id="PTHR47926">
    <property type="entry name" value="PENTATRICOPEPTIDE REPEAT-CONTAINING PROTEIN"/>
    <property type="match status" value="1"/>
</dbReference>
<dbReference type="GO" id="GO:0003723">
    <property type="term" value="F:RNA binding"/>
    <property type="evidence" value="ECO:0007669"/>
    <property type="project" value="InterPro"/>
</dbReference>
<feature type="repeat" description="PPR" evidence="2">
    <location>
        <begin position="166"/>
        <end position="200"/>
    </location>
</feature>
<evidence type="ECO:0000256" key="1">
    <source>
        <dbReference type="ARBA" id="ARBA00022737"/>
    </source>
</evidence>
<evidence type="ECO:0000313" key="4">
    <source>
        <dbReference type="Proteomes" id="UP001237642"/>
    </source>
</evidence>
<dbReference type="Proteomes" id="UP001237642">
    <property type="component" value="Unassembled WGS sequence"/>
</dbReference>
<dbReference type="InterPro" id="IPR046960">
    <property type="entry name" value="PPR_At4g14850-like_plant"/>
</dbReference>
<reference evidence="3" key="2">
    <citation type="submission" date="2023-05" db="EMBL/GenBank/DDBJ databases">
        <authorList>
            <person name="Schelkunov M.I."/>
        </authorList>
    </citation>
    <scope>NUCLEOTIDE SEQUENCE</scope>
    <source>
        <strain evidence="3">Hsosn_3</strain>
        <tissue evidence="3">Leaf</tissue>
    </source>
</reference>
<dbReference type="InterPro" id="IPR011990">
    <property type="entry name" value="TPR-like_helical_dom_sf"/>
</dbReference>
<protein>
    <submittedName>
        <fullName evidence="3">Uncharacterized protein</fullName>
    </submittedName>
</protein>
<dbReference type="Pfam" id="PF01535">
    <property type="entry name" value="PPR"/>
    <property type="match status" value="1"/>
</dbReference>
<dbReference type="Pfam" id="PF13812">
    <property type="entry name" value="PPR_3"/>
    <property type="match status" value="1"/>
</dbReference>
<dbReference type="NCBIfam" id="TIGR00756">
    <property type="entry name" value="PPR"/>
    <property type="match status" value="2"/>
</dbReference>
<dbReference type="Gene3D" id="1.25.40.10">
    <property type="entry name" value="Tetratricopeptide repeat domain"/>
    <property type="match status" value="2"/>
</dbReference>
<reference evidence="3" key="1">
    <citation type="submission" date="2023-02" db="EMBL/GenBank/DDBJ databases">
        <title>Genome of toxic invasive species Heracleum sosnowskyi carries increased number of genes despite the absence of recent whole-genome duplications.</title>
        <authorList>
            <person name="Schelkunov M."/>
            <person name="Shtratnikova V."/>
            <person name="Makarenko M."/>
            <person name="Klepikova A."/>
            <person name="Omelchenko D."/>
            <person name="Novikova G."/>
            <person name="Obukhova E."/>
            <person name="Bogdanov V."/>
            <person name="Penin A."/>
            <person name="Logacheva M."/>
        </authorList>
    </citation>
    <scope>NUCLEOTIDE SEQUENCE</scope>
    <source>
        <strain evidence="3">Hsosn_3</strain>
        <tissue evidence="3">Leaf</tissue>
    </source>
</reference>
<dbReference type="AlphaFoldDB" id="A0AAD8H0B9"/>
<comment type="caution">
    <text evidence="3">The sequence shown here is derived from an EMBL/GenBank/DDBJ whole genome shotgun (WGS) entry which is preliminary data.</text>
</comment>
<name>A0AAD8H0B9_9APIA</name>
<proteinExistence type="predicted"/>
<dbReference type="InterPro" id="IPR002885">
    <property type="entry name" value="PPR_rpt"/>
</dbReference>
<keyword evidence="1" id="KW-0677">Repeat</keyword>
<keyword evidence="4" id="KW-1185">Reference proteome</keyword>
<evidence type="ECO:0000313" key="3">
    <source>
        <dbReference type="EMBL" id="KAK1358595.1"/>
    </source>
</evidence>
<sequence>MELLDWLEESRWSLRPGLVDKSGQLEIYYIEVDADKVTVEECLELLKRIDLCESRFIACSVKEPSLFYADLNKSDVTRLEASNGISRVYPRGRRLRVEDAFEVFEGGEGEICDCISYNAMIAGLVGAGRDVEALLMFKDMQKVHLRPTELTFVSVMGLCSCARIAIQVSWNTIITGYAQGHLAGAAILAYLQMQSKGIRPDEFTVGSLLARTEMLEMQEKDSTIITGYAQEHLAGAAILAYLQMQSEGIRPDEFTVGSLLASTEMLVSVEMILAVVFKYGLFSNTQVSNALLSAFSKASIELLKSEMSPNAYSFKIQGSCAAHGNLRLGRIIAECLLKKEHDNPTVYVLLSNIYADASQDMWSDKTTRLQLNRCYRGGSLLLPWNLNLLNLGNHLCKYLLFGYRVTGVIQMTPLKFPCHCRQHARAHPS</sequence>
<evidence type="ECO:0000256" key="2">
    <source>
        <dbReference type="PROSITE-ProRule" id="PRU00708"/>
    </source>
</evidence>
<accession>A0AAD8H0B9</accession>
<feature type="repeat" description="PPR" evidence="2">
    <location>
        <begin position="113"/>
        <end position="147"/>
    </location>
</feature>
<dbReference type="GO" id="GO:0009451">
    <property type="term" value="P:RNA modification"/>
    <property type="evidence" value="ECO:0007669"/>
    <property type="project" value="InterPro"/>
</dbReference>
<gene>
    <name evidence="3" type="ORF">POM88_043069</name>
</gene>